<gene>
    <name evidence="1" type="ORF">DJ535_13085</name>
</gene>
<dbReference type="Proteomes" id="UP000306790">
    <property type="component" value="Unassembled WGS sequence"/>
</dbReference>
<accession>A0ABY2PUF5</accession>
<organism evidence="1 2">
    <name type="scientific">Citrobacter murliniae</name>
    <dbReference type="NCBI Taxonomy" id="67829"/>
    <lineage>
        <taxon>Bacteria</taxon>
        <taxon>Pseudomonadati</taxon>
        <taxon>Pseudomonadota</taxon>
        <taxon>Gammaproteobacteria</taxon>
        <taxon>Enterobacterales</taxon>
        <taxon>Enterobacteriaceae</taxon>
        <taxon>Citrobacter</taxon>
        <taxon>Citrobacter freundii complex</taxon>
    </lineage>
</organism>
<reference evidence="1 2" key="1">
    <citation type="submission" date="2018-05" db="EMBL/GenBank/DDBJ databases">
        <title>Isolation and genomic analyses of lactose-positive bacteria from faecal samples of preterm neonates.</title>
        <authorList>
            <person name="Chen Y."/>
            <person name="Brook T.C."/>
            <person name="O'Neill I."/>
            <person name="Soe C.Z."/>
            <person name="Hall L.J."/>
            <person name="Hoyles L."/>
        </authorList>
    </citation>
    <scope>NUCLEOTIDE SEQUENCE [LARGE SCALE GENOMIC DNA]</scope>
    <source>
        <strain evidence="1 2">P080C CL</strain>
    </source>
</reference>
<protein>
    <submittedName>
        <fullName evidence="1">Uncharacterized protein</fullName>
    </submittedName>
</protein>
<proteinExistence type="predicted"/>
<name>A0ABY2PUF5_9ENTR</name>
<comment type="caution">
    <text evidence="1">The sequence shown here is derived from an EMBL/GenBank/DDBJ whole genome shotgun (WGS) entry which is preliminary data.</text>
</comment>
<sequence length="70" mass="8227">MRIPGRCSTTVAASWTDRERREWAAPDGRAKRVNPRLTAIFEEELVRKYGLFFACCACQIRCKQRIRHSR</sequence>
<dbReference type="EMBL" id="QFVP01000007">
    <property type="protein sequence ID" value="THE37872.1"/>
    <property type="molecule type" value="Genomic_DNA"/>
</dbReference>
<evidence type="ECO:0000313" key="1">
    <source>
        <dbReference type="EMBL" id="THE37872.1"/>
    </source>
</evidence>
<evidence type="ECO:0000313" key="2">
    <source>
        <dbReference type="Proteomes" id="UP000306790"/>
    </source>
</evidence>
<keyword evidence="2" id="KW-1185">Reference proteome</keyword>